<accession>T1CW07</accession>
<gene>
    <name evidence="4" type="ORF">B1B_02831</name>
</gene>
<sequence length="131" mass="14735">MTMSDPLADLLTRIRNAQRAGLPDVELPSSSLKREVARVLKEEGYLEEVQERAEGPVPLLSIRLRYHEGQPAIRMLRRVSRPGLRVYRDRRRLPRVQNGYGVAVISTSRGVMSDREARALGEGGEILCLVS</sequence>
<dbReference type="GO" id="GO:1990904">
    <property type="term" value="C:ribonucleoprotein complex"/>
    <property type="evidence" value="ECO:0007669"/>
    <property type="project" value="UniProtKB-KW"/>
</dbReference>
<keyword evidence="3" id="KW-0687">Ribonucleoprotein</keyword>
<proteinExistence type="inferred from homology"/>
<dbReference type="AlphaFoldDB" id="T1CW07"/>
<dbReference type="GO" id="GO:0006412">
    <property type="term" value="P:translation"/>
    <property type="evidence" value="ECO:0007669"/>
    <property type="project" value="InterPro"/>
</dbReference>
<keyword evidence="2 4" id="KW-0689">Ribosomal protein</keyword>
<dbReference type="InterPro" id="IPR000630">
    <property type="entry name" value="Ribosomal_uS8"/>
</dbReference>
<reference evidence="4" key="1">
    <citation type="submission" date="2013-08" db="EMBL/GenBank/DDBJ databases">
        <authorList>
            <person name="Mendez C."/>
            <person name="Richter M."/>
            <person name="Ferrer M."/>
            <person name="Sanchez J."/>
        </authorList>
    </citation>
    <scope>NUCLEOTIDE SEQUENCE</scope>
</reference>
<evidence type="ECO:0000313" key="4">
    <source>
        <dbReference type="EMBL" id="EQD74135.1"/>
    </source>
</evidence>
<dbReference type="PROSITE" id="PS00053">
    <property type="entry name" value="RIBOSOMAL_S8"/>
    <property type="match status" value="1"/>
</dbReference>
<dbReference type="InterPro" id="IPR047863">
    <property type="entry name" value="Ribosomal_uS8_CS"/>
</dbReference>
<dbReference type="FunFam" id="3.30.1490.10:FF:000001">
    <property type="entry name" value="30S ribosomal protein S8"/>
    <property type="match status" value="1"/>
</dbReference>
<name>T1CW07_9ZZZZ</name>
<evidence type="ECO:0000256" key="2">
    <source>
        <dbReference type="ARBA" id="ARBA00022980"/>
    </source>
</evidence>
<dbReference type="GO" id="GO:0005737">
    <property type="term" value="C:cytoplasm"/>
    <property type="evidence" value="ECO:0007669"/>
    <property type="project" value="UniProtKB-ARBA"/>
</dbReference>
<dbReference type="PANTHER" id="PTHR11758">
    <property type="entry name" value="40S RIBOSOMAL PROTEIN S15A"/>
    <property type="match status" value="1"/>
</dbReference>
<comment type="similarity">
    <text evidence="1">Belongs to the universal ribosomal protein uS8 family.</text>
</comment>
<dbReference type="SUPFAM" id="SSF56047">
    <property type="entry name" value="Ribosomal protein S8"/>
    <property type="match status" value="1"/>
</dbReference>
<dbReference type="GO" id="GO:0003735">
    <property type="term" value="F:structural constituent of ribosome"/>
    <property type="evidence" value="ECO:0007669"/>
    <property type="project" value="InterPro"/>
</dbReference>
<organism evidence="4">
    <name type="scientific">mine drainage metagenome</name>
    <dbReference type="NCBI Taxonomy" id="410659"/>
    <lineage>
        <taxon>unclassified sequences</taxon>
        <taxon>metagenomes</taxon>
        <taxon>ecological metagenomes</taxon>
    </lineage>
</organism>
<reference evidence="4" key="2">
    <citation type="journal article" date="2014" name="ISME J.">
        <title>Microbial stratification in low pH oxic and suboxic macroscopic growths along an acid mine drainage.</title>
        <authorList>
            <person name="Mendez-Garcia C."/>
            <person name="Mesa V."/>
            <person name="Sprenger R.R."/>
            <person name="Richter M."/>
            <person name="Diez M.S."/>
            <person name="Solano J."/>
            <person name="Bargiela R."/>
            <person name="Golyshina O.V."/>
            <person name="Manteca A."/>
            <person name="Ramos J.L."/>
            <person name="Gallego J.R."/>
            <person name="Llorente I."/>
            <person name="Martins Dos Santos V.A."/>
            <person name="Jensen O.N."/>
            <person name="Pelaez A.I."/>
            <person name="Sanchez J."/>
            <person name="Ferrer M."/>
        </authorList>
    </citation>
    <scope>NUCLEOTIDE SEQUENCE</scope>
</reference>
<evidence type="ECO:0000256" key="3">
    <source>
        <dbReference type="ARBA" id="ARBA00023274"/>
    </source>
</evidence>
<evidence type="ECO:0000256" key="1">
    <source>
        <dbReference type="ARBA" id="ARBA00006471"/>
    </source>
</evidence>
<dbReference type="EMBL" id="AUZY01001708">
    <property type="protein sequence ID" value="EQD74135.1"/>
    <property type="molecule type" value="Genomic_DNA"/>
</dbReference>
<protein>
    <submittedName>
        <fullName evidence="4">Ribosomal protein S8</fullName>
    </submittedName>
</protein>
<dbReference type="Gene3D" id="3.30.1490.10">
    <property type="match status" value="1"/>
</dbReference>
<comment type="caution">
    <text evidence="4">The sequence shown here is derived from an EMBL/GenBank/DDBJ whole genome shotgun (WGS) entry which is preliminary data.</text>
</comment>
<dbReference type="HAMAP" id="MF_01302_B">
    <property type="entry name" value="Ribosomal_uS8_B"/>
    <property type="match status" value="1"/>
</dbReference>
<dbReference type="InterPro" id="IPR035987">
    <property type="entry name" value="Ribosomal_uS8_sf"/>
</dbReference>
<dbReference type="NCBIfam" id="NF001109">
    <property type="entry name" value="PRK00136.1"/>
    <property type="match status" value="1"/>
</dbReference>
<dbReference type="GO" id="GO:0005840">
    <property type="term" value="C:ribosome"/>
    <property type="evidence" value="ECO:0007669"/>
    <property type="project" value="UniProtKB-KW"/>
</dbReference>
<dbReference type="Gene3D" id="3.30.1370.30">
    <property type="match status" value="1"/>
</dbReference>
<dbReference type="Pfam" id="PF00410">
    <property type="entry name" value="Ribosomal_S8"/>
    <property type="match status" value="1"/>
</dbReference>